<proteinExistence type="predicted"/>
<sequence>MRGIFSLNVLERLPNEWKKWFDEDNNCHLDLLSSSMLCKDISYSSLKSFIKRCEEYSLSSVLKSRLKSLSFEVVEETLTSLQKEKGKGNSSSSSSIQNQISDAEINFSVGKVCVENPWKRIRQANGKKKHEVEELSSFMKKMKHFTKTDQIFDIGSGLGYLGLYLHLVHGYKVIGAEGSLSNVNASLKLQNNCLRTTCPAVKFIHWNLDDDGKTIEQAKLVTKNDLLSCTCSCGYDINSVMDVKNSPTSSYDIVSLHSCADLSPIMLKIFSNNENLSSLVSLSCCYHKMLPCVEEEELLATMKTNSKFKNFPLSRNLYDILEKREFKMNTFSLRLAAEESLCQYHNRTKTRNKLTEDVISIAFRAILQTVCEQNGLQMKKRRRHCGKKSSYSTFEEYISIIFEDYLFLTSSNDSFSNLKYLTSQLLQFYLKVKESLKYIALIRTLQLHLQPVLEGLILLDRVLYLKENGFNYSGIFELFDDAISPRNKAIFAFREKFLNL</sequence>
<evidence type="ECO:0000313" key="2">
    <source>
        <dbReference type="EMBL" id="KAB7503484.1"/>
    </source>
</evidence>
<keyword evidence="2" id="KW-0808">Transferase</keyword>
<evidence type="ECO:0000259" key="1">
    <source>
        <dbReference type="Pfam" id="PF13679"/>
    </source>
</evidence>
<accession>A0A5N5TA13</accession>
<feature type="domain" description="Methyltransferase" evidence="1">
    <location>
        <begin position="127"/>
        <end position="289"/>
    </location>
</feature>
<dbReference type="PANTHER" id="PTHR12496">
    <property type="entry name" value="CGI-41 METHYLTRANSFERASE"/>
    <property type="match status" value="1"/>
</dbReference>
<dbReference type="InterPro" id="IPR025714">
    <property type="entry name" value="Methyltranfer_dom"/>
</dbReference>
<comment type="caution">
    <text evidence="2">The sequence shown here is derived from an EMBL/GenBank/DDBJ whole genome shotgun (WGS) entry which is preliminary data.</text>
</comment>
<reference evidence="2 3" key="1">
    <citation type="journal article" date="2019" name="PLoS Biol.">
        <title>Sex chromosomes control vertical transmission of feminizing Wolbachia symbionts in an isopod.</title>
        <authorList>
            <person name="Becking T."/>
            <person name="Chebbi M.A."/>
            <person name="Giraud I."/>
            <person name="Moumen B."/>
            <person name="Laverre T."/>
            <person name="Caubet Y."/>
            <person name="Peccoud J."/>
            <person name="Gilbert C."/>
            <person name="Cordaux R."/>
        </authorList>
    </citation>
    <scope>NUCLEOTIDE SEQUENCE [LARGE SCALE GENOMIC DNA]</scope>
    <source>
        <strain evidence="2">ANa2</strain>
        <tissue evidence="2">Whole body excluding digestive tract and cuticle</tissue>
    </source>
</reference>
<dbReference type="Pfam" id="PF13679">
    <property type="entry name" value="Methyltransf_32"/>
    <property type="match status" value="1"/>
</dbReference>
<dbReference type="SUPFAM" id="SSF53335">
    <property type="entry name" value="S-adenosyl-L-methionine-dependent methyltransferases"/>
    <property type="match status" value="1"/>
</dbReference>
<dbReference type="GO" id="GO:0008168">
    <property type="term" value="F:methyltransferase activity"/>
    <property type="evidence" value="ECO:0007669"/>
    <property type="project" value="UniProtKB-KW"/>
</dbReference>
<dbReference type="EMBL" id="SEYY01005085">
    <property type="protein sequence ID" value="KAB7503484.1"/>
    <property type="molecule type" value="Genomic_DNA"/>
</dbReference>
<protein>
    <submittedName>
        <fullName evidence="2">Methyltransferase-like protein 25</fullName>
    </submittedName>
</protein>
<dbReference type="OrthoDB" id="10258156at2759"/>
<name>A0A5N5TA13_9CRUS</name>
<dbReference type="InterPro" id="IPR029063">
    <property type="entry name" value="SAM-dependent_MTases_sf"/>
</dbReference>
<dbReference type="GO" id="GO:0032259">
    <property type="term" value="P:methylation"/>
    <property type="evidence" value="ECO:0007669"/>
    <property type="project" value="UniProtKB-KW"/>
</dbReference>
<organism evidence="2 3">
    <name type="scientific">Armadillidium nasatum</name>
    <dbReference type="NCBI Taxonomy" id="96803"/>
    <lineage>
        <taxon>Eukaryota</taxon>
        <taxon>Metazoa</taxon>
        <taxon>Ecdysozoa</taxon>
        <taxon>Arthropoda</taxon>
        <taxon>Crustacea</taxon>
        <taxon>Multicrustacea</taxon>
        <taxon>Malacostraca</taxon>
        <taxon>Eumalacostraca</taxon>
        <taxon>Peracarida</taxon>
        <taxon>Isopoda</taxon>
        <taxon>Oniscidea</taxon>
        <taxon>Crinocheta</taxon>
        <taxon>Armadillidiidae</taxon>
        <taxon>Armadillidium</taxon>
    </lineage>
</organism>
<dbReference type="PANTHER" id="PTHR12496:SF0">
    <property type="entry name" value="METHYLTRANSFERASE DOMAIN-CONTAINING PROTEIN"/>
    <property type="match status" value="1"/>
</dbReference>
<dbReference type="Proteomes" id="UP000326759">
    <property type="component" value="Unassembled WGS sequence"/>
</dbReference>
<evidence type="ECO:0000313" key="3">
    <source>
        <dbReference type="Proteomes" id="UP000326759"/>
    </source>
</evidence>
<dbReference type="InterPro" id="IPR052220">
    <property type="entry name" value="METTL25"/>
</dbReference>
<dbReference type="AlphaFoldDB" id="A0A5N5TA13"/>
<keyword evidence="3" id="KW-1185">Reference proteome</keyword>
<gene>
    <name evidence="2" type="primary">METTL25</name>
    <name evidence="2" type="ORF">Anas_02414</name>
</gene>
<keyword evidence="2" id="KW-0489">Methyltransferase</keyword>